<protein>
    <submittedName>
        <fullName evidence="2">Uncharacterized protein</fullName>
    </submittedName>
</protein>
<comment type="caution">
    <text evidence="2">The sequence shown here is derived from an EMBL/GenBank/DDBJ whole genome shotgun (WGS) entry which is preliminary data.</text>
</comment>
<organism evidence="2 3">
    <name type="scientific">Portunus trituberculatus</name>
    <name type="common">Swimming crab</name>
    <name type="synonym">Neptunus trituberculatus</name>
    <dbReference type="NCBI Taxonomy" id="210409"/>
    <lineage>
        <taxon>Eukaryota</taxon>
        <taxon>Metazoa</taxon>
        <taxon>Ecdysozoa</taxon>
        <taxon>Arthropoda</taxon>
        <taxon>Crustacea</taxon>
        <taxon>Multicrustacea</taxon>
        <taxon>Malacostraca</taxon>
        <taxon>Eumalacostraca</taxon>
        <taxon>Eucarida</taxon>
        <taxon>Decapoda</taxon>
        <taxon>Pleocyemata</taxon>
        <taxon>Brachyura</taxon>
        <taxon>Eubrachyura</taxon>
        <taxon>Portunoidea</taxon>
        <taxon>Portunidae</taxon>
        <taxon>Portuninae</taxon>
        <taxon>Portunus</taxon>
    </lineage>
</organism>
<dbReference type="EMBL" id="VSRR010000252">
    <property type="protein sequence ID" value="MPC13009.1"/>
    <property type="molecule type" value="Genomic_DNA"/>
</dbReference>
<sequence>MVTPQPQPPLCWATLGDGEGREEGKGIDVKDVGHVRFDRTAIKVSRRPCPSTQHLPETGSRVHLCVFPFFPPVRTIGANTCAVVIASNDGGGVVSPYHHPRRHINKLGRLHNGPPS</sequence>
<reference evidence="2 3" key="1">
    <citation type="submission" date="2019-05" db="EMBL/GenBank/DDBJ databases">
        <title>Another draft genome of Portunus trituberculatus and its Hox gene families provides insights of decapod evolution.</title>
        <authorList>
            <person name="Jeong J.-H."/>
            <person name="Song I."/>
            <person name="Kim S."/>
            <person name="Choi T."/>
            <person name="Kim D."/>
            <person name="Ryu S."/>
            <person name="Kim W."/>
        </authorList>
    </citation>
    <scope>NUCLEOTIDE SEQUENCE [LARGE SCALE GENOMIC DNA]</scope>
    <source>
        <tissue evidence="2">Muscle</tissue>
    </source>
</reference>
<dbReference type="Proteomes" id="UP000324222">
    <property type="component" value="Unassembled WGS sequence"/>
</dbReference>
<name>A0A5B7CU91_PORTR</name>
<accession>A0A5B7CU91</accession>
<evidence type="ECO:0000313" key="3">
    <source>
        <dbReference type="Proteomes" id="UP000324222"/>
    </source>
</evidence>
<dbReference type="AlphaFoldDB" id="A0A5B7CU91"/>
<gene>
    <name evidence="2" type="ORF">E2C01_005727</name>
</gene>
<proteinExistence type="predicted"/>
<keyword evidence="3" id="KW-1185">Reference proteome</keyword>
<evidence type="ECO:0000256" key="1">
    <source>
        <dbReference type="SAM" id="MobiDB-lite"/>
    </source>
</evidence>
<feature type="region of interest" description="Disordered" evidence="1">
    <location>
        <begin position="1"/>
        <end position="25"/>
    </location>
</feature>
<evidence type="ECO:0000313" key="2">
    <source>
        <dbReference type="EMBL" id="MPC13009.1"/>
    </source>
</evidence>